<dbReference type="EMBL" id="CAXDID020000394">
    <property type="protein sequence ID" value="CAL6086613.1"/>
    <property type="molecule type" value="Genomic_DNA"/>
</dbReference>
<protein>
    <recommendedName>
        <fullName evidence="4">EGF-like domain-containing protein</fullName>
    </recommendedName>
</protein>
<comment type="caution">
    <text evidence="2">The sequence shown here is derived from an EMBL/GenBank/DDBJ whole genome shotgun (WGS) entry which is preliminary data.</text>
</comment>
<name>A0ABP1LLB5_9EUKA</name>
<dbReference type="Proteomes" id="UP001642409">
    <property type="component" value="Unassembled WGS sequence"/>
</dbReference>
<keyword evidence="3" id="KW-1185">Reference proteome</keyword>
<organism evidence="2 3">
    <name type="scientific">Hexamita inflata</name>
    <dbReference type="NCBI Taxonomy" id="28002"/>
    <lineage>
        <taxon>Eukaryota</taxon>
        <taxon>Metamonada</taxon>
        <taxon>Diplomonadida</taxon>
        <taxon>Hexamitidae</taxon>
        <taxon>Hexamitinae</taxon>
        <taxon>Hexamita</taxon>
    </lineage>
</organism>
<keyword evidence="1" id="KW-0175">Coiled coil</keyword>
<sequence>MHVFLYTNNTQNSNIDLQLYDNSNIFALFGFESNSQQIQSSTINISLTFTIQSGALICILCDAQILDSTLVFVATGQKVSGILQEIQSLLHLQNSHVQFRFNSSSSSGLINMINVTSLNISLLNSKISGYNLLQSAYNGYISSQVFTETNYSATDLNICVDINTQRQGSTLFVLALLGIEKQQCDVCSTQIVVYGLCADDIDNGRIVDGMMLCVSPFEYFEGQCKCAYGYILNKSICVQVVDSLTQLILMNNNNVEQLQQIDQQIQQIQSNLLELDQNIANNSTAINDSIIQVQNNLEQSIISNFSQSDKNLQQNTTLLDQRILNNITTVQSQIQEIVKDIDDKIHSNFTKADVNLLSNTSVLDKRIYENISNLTKFVVNTSAALESYIIKNFTQADFNLLSNTSALNKIIATNISQLNTSLLGNISVLNTNVSYLNNVSIQQQTQITALNSSIVKLNQSLIDNFNTLILMQQNMQLYFVQQINCISNLGYQMVNGSCVQVNCSVPGQISLNGICQCQPGYTTISGSCQNIIYQLNNSDDSPMCSQTLYITTFDFQMVTNNITSSLNFSLGYVFNTDIQNAFIDISDNVFTATAKPLFQTQTSFIHIKIQIGTQKLTGGQLMTSATQILVSQLIIVSKQGTQITAASGQLNIFQASATSANIQGLLLKLNFSMSAGNITVIGSIMNGTLNVQGYQVLGIYQSTSSIALISLTLSSTTVVINNLNFMPTIYNVGNQSSYLLNTVSESTIQITQVSTIIGNIDSFANITSISGYKIFVFGGLITNQSSTTTTISSYISDSYQSINVQYSQYSGYIVGQAFQNLNEIYIDNICLYQQINGTSQKLSYFGLIGDNEGMLTLTNSSISFSVQSVNLEYFGIIGYQNTLNIEIINVIATSKFLAQKGTVIGGIVGQSFSSNYTICNVNCLNNNIQNNGSGSYIGSIVGRLENLSSFKFVNSQINNSKLLIGGWSALLLGFLDKNSSALIQHISISNGDINGSRSNAIISGYTSSDSLLTVINATIINCNATVSDQSVSIFVGCAYSSTTIISDSKISTIRLYIPTAKLSYARFIIGENMGRSTTISSSVLSGDNYINDVLQTNCAIMTKNTLNGC</sequence>
<feature type="coiled-coil region" evidence="1">
    <location>
        <begin position="251"/>
        <end position="278"/>
    </location>
</feature>
<evidence type="ECO:0000313" key="2">
    <source>
        <dbReference type="EMBL" id="CAL6086613.1"/>
    </source>
</evidence>
<accession>A0ABP1LLB5</accession>
<reference evidence="2 3" key="1">
    <citation type="submission" date="2024-07" db="EMBL/GenBank/DDBJ databases">
        <authorList>
            <person name="Akdeniz Z."/>
        </authorList>
    </citation>
    <scope>NUCLEOTIDE SEQUENCE [LARGE SCALE GENOMIC DNA]</scope>
</reference>
<evidence type="ECO:0000256" key="1">
    <source>
        <dbReference type="SAM" id="Coils"/>
    </source>
</evidence>
<dbReference type="Gene3D" id="2.160.20.110">
    <property type="match status" value="1"/>
</dbReference>
<proteinExistence type="predicted"/>
<gene>
    <name evidence="2" type="ORF">HINF_LOCUS63251</name>
</gene>
<evidence type="ECO:0008006" key="4">
    <source>
        <dbReference type="Google" id="ProtNLM"/>
    </source>
</evidence>
<evidence type="ECO:0000313" key="3">
    <source>
        <dbReference type="Proteomes" id="UP001642409"/>
    </source>
</evidence>